<sequence>MASSSSSALASGDAIEKPSFLSFLKKTKQQQKEEQQKQKAAKTDSKKKRAAKSSDDEISSSTDSTAQAAKEKAQARRAQVRKAQIEHRQRKANYVKQLELDISQLREMVTQIQRDSDTLKAENDLIRNALIRNGSSTPGLTTAGSTSQVAESGALTPSAQSDLSSYTPNFHPYALESLSSEYDMTVTLSSNKTMGTPIFSISPYSVGAASPSTSSEGWLAGRIQLTPSQELQAINFILALEHCCWDHFWPGDCHHHNEQTEEEKGHTLMASSYFMASAPESVYKDRKAFTSRFRTNPTLQWQASPVSLESLHGLAQSLNPGTDEIAPVQAWFELAVRYPIERLFDQALLENLKREFRGVVRCVVFGAAIERSAFESIIARVMGPSVGGAVVFEVDDGGNPIQQ</sequence>
<evidence type="ECO:0000256" key="6">
    <source>
        <dbReference type="ARBA" id="ARBA00023242"/>
    </source>
</evidence>
<dbReference type="Gene3D" id="1.20.5.170">
    <property type="match status" value="1"/>
</dbReference>
<protein>
    <recommendedName>
        <fullName evidence="10">BZIP domain-containing protein</fullName>
    </recommendedName>
</protein>
<evidence type="ECO:0000256" key="7">
    <source>
        <dbReference type="SAM" id="MobiDB-lite"/>
    </source>
</evidence>
<feature type="compositionally biased region" description="Basic and acidic residues" evidence="7">
    <location>
        <begin position="30"/>
        <end position="44"/>
    </location>
</feature>
<proteinExistence type="inferred from homology"/>
<keyword evidence="4" id="KW-0238">DNA-binding</keyword>
<dbReference type="Proteomes" id="UP000039046">
    <property type="component" value="Unassembled WGS sequence"/>
</dbReference>
<keyword evidence="9" id="KW-1185">Reference proteome</keyword>
<dbReference type="SUPFAM" id="SSF57959">
    <property type="entry name" value="Leucine zipper domain"/>
    <property type="match status" value="1"/>
</dbReference>
<comment type="subcellular location">
    <subcellularLocation>
        <location evidence="1">Nucleus</location>
    </subcellularLocation>
</comment>
<evidence type="ECO:0000313" key="8">
    <source>
        <dbReference type="EMBL" id="CEJ95115.1"/>
    </source>
</evidence>
<feature type="region of interest" description="Disordered" evidence="7">
    <location>
        <begin position="132"/>
        <end position="161"/>
    </location>
</feature>
<evidence type="ECO:0008006" key="10">
    <source>
        <dbReference type="Google" id="ProtNLM"/>
    </source>
</evidence>
<dbReference type="CDD" id="cd14688">
    <property type="entry name" value="bZIP_YAP"/>
    <property type="match status" value="1"/>
</dbReference>
<keyword evidence="6" id="KW-0539">Nucleus</keyword>
<dbReference type="AlphaFoldDB" id="A0A0A1TS62"/>
<evidence type="ECO:0000256" key="3">
    <source>
        <dbReference type="ARBA" id="ARBA00023015"/>
    </source>
</evidence>
<feature type="compositionally biased region" description="Low complexity" evidence="7">
    <location>
        <begin position="59"/>
        <end position="68"/>
    </location>
</feature>
<name>A0A0A1TS62_9HYPO</name>
<evidence type="ECO:0000256" key="2">
    <source>
        <dbReference type="ARBA" id="ARBA00007163"/>
    </source>
</evidence>
<evidence type="ECO:0000256" key="1">
    <source>
        <dbReference type="ARBA" id="ARBA00004123"/>
    </source>
</evidence>
<keyword evidence="3" id="KW-0805">Transcription regulation</keyword>
<feature type="compositionally biased region" description="Polar residues" evidence="7">
    <location>
        <begin position="133"/>
        <end position="161"/>
    </location>
</feature>
<dbReference type="STRING" id="1531966.A0A0A1TS62"/>
<comment type="similarity">
    <text evidence="2">Belongs to the bZIP family.</text>
</comment>
<gene>
    <name evidence="8" type="ORF">VHEMI10616</name>
</gene>
<organism evidence="8 9">
    <name type="scientific">[Torrubiella] hemipterigena</name>
    <dbReference type="NCBI Taxonomy" id="1531966"/>
    <lineage>
        <taxon>Eukaryota</taxon>
        <taxon>Fungi</taxon>
        <taxon>Dikarya</taxon>
        <taxon>Ascomycota</taxon>
        <taxon>Pezizomycotina</taxon>
        <taxon>Sordariomycetes</taxon>
        <taxon>Hypocreomycetidae</taxon>
        <taxon>Hypocreales</taxon>
        <taxon>Clavicipitaceae</taxon>
        <taxon>Clavicipitaceae incertae sedis</taxon>
        <taxon>'Torrubiella' clade</taxon>
    </lineage>
</organism>
<dbReference type="PANTHER" id="PTHR40621">
    <property type="entry name" value="TRANSCRIPTION FACTOR KAPC-RELATED"/>
    <property type="match status" value="1"/>
</dbReference>
<evidence type="ECO:0000256" key="4">
    <source>
        <dbReference type="ARBA" id="ARBA00023125"/>
    </source>
</evidence>
<feature type="region of interest" description="Disordered" evidence="7">
    <location>
        <begin position="26"/>
        <end position="89"/>
    </location>
</feature>
<evidence type="ECO:0000256" key="5">
    <source>
        <dbReference type="ARBA" id="ARBA00023163"/>
    </source>
</evidence>
<dbReference type="EMBL" id="CDHN01000008">
    <property type="protein sequence ID" value="CEJ95115.1"/>
    <property type="molecule type" value="Genomic_DNA"/>
</dbReference>
<dbReference type="GO" id="GO:0001228">
    <property type="term" value="F:DNA-binding transcription activator activity, RNA polymerase II-specific"/>
    <property type="evidence" value="ECO:0007669"/>
    <property type="project" value="TreeGrafter"/>
</dbReference>
<accession>A0A0A1TS62</accession>
<dbReference type="InterPro" id="IPR050936">
    <property type="entry name" value="AP-1-like"/>
</dbReference>
<keyword evidence="5" id="KW-0804">Transcription</keyword>
<dbReference type="OrthoDB" id="297643at2759"/>
<dbReference type="GO" id="GO:0000976">
    <property type="term" value="F:transcription cis-regulatory region binding"/>
    <property type="evidence" value="ECO:0007669"/>
    <property type="project" value="InterPro"/>
</dbReference>
<dbReference type="GO" id="GO:0090575">
    <property type="term" value="C:RNA polymerase II transcription regulator complex"/>
    <property type="evidence" value="ECO:0007669"/>
    <property type="project" value="TreeGrafter"/>
</dbReference>
<dbReference type="PANTHER" id="PTHR40621:SF11">
    <property type="entry name" value="TRANSCRIPTION FACTOR KAPC-RELATED"/>
    <property type="match status" value="1"/>
</dbReference>
<evidence type="ECO:0000313" key="9">
    <source>
        <dbReference type="Proteomes" id="UP000039046"/>
    </source>
</evidence>
<reference evidence="8 9" key="1">
    <citation type="journal article" date="2015" name="Genome Announc.">
        <title>Draft Genome Sequence and Gene Annotation of the Entomopathogenic Fungus Verticillium hemipterigenum.</title>
        <authorList>
            <person name="Horn F."/>
            <person name="Habel A."/>
            <person name="Scharf D.H."/>
            <person name="Dworschak J."/>
            <person name="Brakhage A.A."/>
            <person name="Guthke R."/>
            <person name="Hertweck C."/>
            <person name="Linde J."/>
        </authorList>
    </citation>
    <scope>NUCLEOTIDE SEQUENCE [LARGE SCALE GENOMIC DNA]</scope>
</reference>
<dbReference type="InterPro" id="IPR046347">
    <property type="entry name" value="bZIP_sf"/>
</dbReference>